<dbReference type="EMBL" id="RBNS01000123">
    <property type="protein sequence ID" value="RML54682.1"/>
    <property type="molecule type" value="Genomic_DNA"/>
</dbReference>
<dbReference type="AlphaFoldDB" id="A0A3M2WT88"/>
<protein>
    <submittedName>
        <fullName evidence="1">Uncharacterized protein</fullName>
    </submittedName>
</protein>
<organism evidence="1 2">
    <name type="scientific">Pseudomonas amygdali pv. morsprunorum</name>
    <dbReference type="NCBI Taxonomy" id="129138"/>
    <lineage>
        <taxon>Bacteria</taxon>
        <taxon>Pseudomonadati</taxon>
        <taxon>Pseudomonadota</taxon>
        <taxon>Gammaproteobacteria</taxon>
        <taxon>Pseudomonadales</taxon>
        <taxon>Pseudomonadaceae</taxon>
        <taxon>Pseudomonas</taxon>
        <taxon>Pseudomonas amygdali</taxon>
    </lineage>
</organism>
<comment type="caution">
    <text evidence="1">The sequence shown here is derived from an EMBL/GenBank/DDBJ whole genome shotgun (WGS) entry which is preliminary data.</text>
</comment>
<accession>A0A3M2WT88</accession>
<proteinExistence type="predicted"/>
<gene>
    <name evidence="1" type="ORF">ALQ94_101474</name>
</gene>
<evidence type="ECO:0000313" key="2">
    <source>
        <dbReference type="Proteomes" id="UP000277952"/>
    </source>
</evidence>
<reference evidence="1 2" key="1">
    <citation type="submission" date="2018-08" db="EMBL/GenBank/DDBJ databases">
        <title>Recombination of ecologically and evolutionarily significant loci maintains genetic cohesion in the Pseudomonas syringae species complex.</title>
        <authorList>
            <person name="Dillon M."/>
            <person name="Thakur S."/>
            <person name="Almeida R.N.D."/>
            <person name="Weir B.S."/>
            <person name="Guttman D.S."/>
        </authorList>
    </citation>
    <scope>NUCLEOTIDE SEQUENCE [LARGE SCALE GENOMIC DNA]</scope>
    <source>
        <strain evidence="1 2">19322</strain>
    </source>
</reference>
<sequence length="47" mass="5556">MSHRVLQFGVTKQSFGLLKGFLAYFRALRKKLPKSPQSLFFTFTFER</sequence>
<name>A0A3M2WT88_PSEA0</name>
<dbReference type="Proteomes" id="UP000277952">
    <property type="component" value="Unassembled WGS sequence"/>
</dbReference>
<evidence type="ECO:0000313" key="1">
    <source>
        <dbReference type="EMBL" id="RML54682.1"/>
    </source>
</evidence>